<organism evidence="2 3">
    <name type="scientific">Daedalea quercina L-15889</name>
    <dbReference type="NCBI Taxonomy" id="1314783"/>
    <lineage>
        <taxon>Eukaryota</taxon>
        <taxon>Fungi</taxon>
        <taxon>Dikarya</taxon>
        <taxon>Basidiomycota</taxon>
        <taxon>Agaricomycotina</taxon>
        <taxon>Agaricomycetes</taxon>
        <taxon>Polyporales</taxon>
        <taxon>Fomitopsis</taxon>
    </lineage>
</organism>
<reference evidence="2 3" key="1">
    <citation type="journal article" date="2016" name="Mol. Biol. Evol.">
        <title>Comparative Genomics of Early-Diverging Mushroom-Forming Fungi Provides Insights into the Origins of Lignocellulose Decay Capabilities.</title>
        <authorList>
            <person name="Nagy L.G."/>
            <person name="Riley R."/>
            <person name="Tritt A."/>
            <person name="Adam C."/>
            <person name="Daum C."/>
            <person name="Floudas D."/>
            <person name="Sun H."/>
            <person name="Yadav J.S."/>
            <person name="Pangilinan J."/>
            <person name="Larsson K.H."/>
            <person name="Matsuura K."/>
            <person name="Barry K."/>
            <person name="Labutti K."/>
            <person name="Kuo R."/>
            <person name="Ohm R.A."/>
            <person name="Bhattacharya S.S."/>
            <person name="Shirouzu T."/>
            <person name="Yoshinaga Y."/>
            <person name="Martin F.M."/>
            <person name="Grigoriev I.V."/>
            <person name="Hibbett D.S."/>
        </authorList>
    </citation>
    <scope>NUCLEOTIDE SEQUENCE [LARGE SCALE GENOMIC DNA]</scope>
    <source>
        <strain evidence="2 3">L-15889</strain>
    </source>
</reference>
<gene>
    <name evidence="2" type="ORF">DAEQUDRAFT_767768</name>
</gene>
<evidence type="ECO:0000313" key="3">
    <source>
        <dbReference type="Proteomes" id="UP000076727"/>
    </source>
</evidence>
<proteinExistence type="predicted"/>
<evidence type="ECO:0000313" key="2">
    <source>
        <dbReference type="EMBL" id="KZT66675.1"/>
    </source>
</evidence>
<dbReference type="EMBL" id="KV429085">
    <property type="protein sequence ID" value="KZT66675.1"/>
    <property type="molecule type" value="Genomic_DNA"/>
</dbReference>
<evidence type="ECO:0000256" key="1">
    <source>
        <dbReference type="SAM" id="MobiDB-lite"/>
    </source>
</evidence>
<accession>A0A165N910</accession>
<sequence length="256" mass="28229">MSIPAVQPSYSLPQPAYNLPPTNEQQAPSPSEVAMYAPQTQTGLSTHMRPVSHGWPESTLQLIAANPTPLVLPPSIPGFVKRNVPQRVWDPYADRRSGKNAKDVVIHYFPNGVTTLDTQRIEFDIAGQRSGTGIPLSLLGASHISSTLHYLVDANEPILIDRQRMEGNECVVDFGHSYNNIILCMAYAQANPYASAGASSEDTIWAFGPGRLSFDRVRLVALYQMAGQYFLGEFNAEIPQELWDRRLNAAAVPMTY</sequence>
<dbReference type="Proteomes" id="UP000076727">
    <property type="component" value="Unassembled WGS sequence"/>
</dbReference>
<feature type="region of interest" description="Disordered" evidence="1">
    <location>
        <begin position="1"/>
        <end position="30"/>
    </location>
</feature>
<name>A0A165N910_9APHY</name>
<dbReference type="OrthoDB" id="2800072at2759"/>
<feature type="compositionally biased region" description="Polar residues" evidence="1">
    <location>
        <begin position="20"/>
        <end position="29"/>
    </location>
</feature>
<protein>
    <submittedName>
        <fullName evidence="2">Uncharacterized protein</fullName>
    </submittedName>
</protein>
<dbReference type="AlphaFoldDB" id="A0A165N910"/>
<keyword evidence="3" id="KW-1185">Reference proteome</keyword>